<reference evidence="2 3" key="1">
    <citation type="journal article" date="2018" name="Mol. Plant">
        <title>The genome of Artemisia annua provides insight into the evolution of Asteraceae family and artemisinin biosynthesis.</title>
        <authorList>
            <person name="Shen Q."/>
            <person name="Zhang L."/>
            <person name="Liao Z."/>
            <person name="Wang S."/>
            <person name="Yan T."/>
            <person name="Shi P."/>
            <person name="Liu M."/>
            <person name="Fu X."/>
            <person name="Pan Q."/>
            <person name="Wang Y."/>
            <person name="Lv Z."/>
            <person name="Lu X."/>
            <person name="Zhang F."/>
            <person name="Jiang W."/>
            <person name="Ma Y."/>
            <person name="Chen M."/>
            <person name="Hao X."/>
            <person name="Li L."/>
            <person name="Tang Y."/>
            <person name="Lv G."/>
            <person name="Zhou Y."/>
            <person name="Sun X."/>
            <person name="Brodelius P.E."/>
            <person name="Rose J.K.C."/>
            <person name="Tang K."/>
        </authorList>
    </citation>
    <scope>NUCLEOTIDE SEQUENCE [LARGE SCALE GENOMIC DNA]</scope>
    <source>
        <strain evidence="3">cv. Huhao1</strain>
        <tissue evidence="2">Leaf</tissue>
    </source>
</reference>
<dbReference type="EMBL" id="PKPP01001423">
    <property type="protein sequence ID" value="PWA82852.1"/>
    <property type="molecule type" value="Genomic_DNA"/>
</dbReference>
<organism evidence="2 3">
    <name type="scientific">Artemisia annua</name>
    <name type="common">Sweet wormwood</name>
    <dbReference type="NCBI Taxonomy" id="35608"/>
    <lineage>
        <taxon>Eukaryota</taxon>
        <taxon>Viridiplantae</taxon>
        <taxon>Streptophyta</taxon>
        <taxon>Embryophyta</taxon>
        <taxon>Tracheophyta</taxon>
        <taxon>Spermatophyta</taxon>
        <taxon>Magnoliopsida</taxon>
        <taxon>eudicotyledons</taxon>
        <taxon>Gunneridae</taxon>
        <taxon>Pentapetalae</taxon>
        <taxon>asterids</taxon>
        <taxon>campanulids</taxon>
        <taxon>Asterales</taxon>
        <taxon>Asteraceae</taxon>
        <taxon>Asteroideae</taxon>
        <taxon>Anthemideae</taxon>
        <taxon>Artemisiinae</taxon>
        <taxon>Artemisia</taxon>
    </lineage>
</organism>
<dbReference type="PANTHER" id="PTHR45979">
    <property type="entry name" value="PAP/OAS1 SUBSTRATE-BINDING DOMAIN SUPERFAMILY"/>
    <property type="match status" value="1"/>
</dbReference>
<name>A0A2U1PAS4_ARTAN</name>
<dbReference type="Proteomes" id="UP000245207">
    <property type="component" value="Unassembled WGS sequence"/>
</dbReference>
<keyword evidence="3" id="KW-1185">Reference proteome</keyword>
<gene>
    <name evidence="2" type="ORF">CTI12_AA174400</name>
</gene>
<sequence length="68" mass="7800">MHKCETEDISFNQVGGLCKLCFLEQIDHVIRENHIFKESIILIKAWCCYENRTLGAHAGLKSTYGLET</sequence>
<proteinExistence type="predicted"/>
<dbReference type="OrthoDB" id="273917at2759"/>
<evidence type="ECO:0000313" key="2">
    <source>
        <dbReference type="EMBL" id="PWA82852.1"/>
    </source>
</evidence>
<feature type="domain" description="PAP/OAS1 substrate-binding-related" evidence="1">
    <location>
        <begin position="30"/>
        <end position="68"/>
    </location>
</feature>
<accession>A0A2U1PAS4</accession>
<dbReference type="Pfam" id="PF26180">
    <property type="entry name" value="PAP-OAS1"/>
    <property type="match status" value="1"/>
</dbReference>
<protein>
    <recommendedName>
        <fullName evidence="1">PAP/OAS1 substrate-binding-related domain-containing protein</fullName>
    </recommendedName>
</protein>
<dbReference type="InterPro" id="IPR058920">
    <property type="entry name" value="PAP-OAS1-bd-rel"/>
</dbReference>
<comment type="caution">
    <text evidence="2">The sequence shown here is derived from an EMBL/GenBank/DDBJ whole genome shotgun (WGS) entry which is preliminary data.</text>
</comment>
<evidence type="ECO:0000313" key="3">
    <source>
        <dbReference type="Proteomes" id="UP000245207"/>
    </source>
</evidence>
<dbReference type="InterPro" id="IPR058921">
    <property type="entry name" value="PAP/OAS1-rel"/>
</dbReference>
<dbReference type="STRING" id="35608.A0A2U1PAS4"/>
<dbReference type="PANTHER" id="PTHR45979:SF17">
    <property type="entry name" value="POLYMERASE, NUCLEOTIDYL TRANSFERASE DOMAIN-CONTAINING PROTEIN-RELATED"/>
    <property type="match status" value="1"/>
</dbReference>
<dbReference type="AlphaFoldDB" id="A0A2U1PAS4"/>
<evidence type="ECO:0000259" key="1">
    <source>
        <dbReference type="Pfam" id="PF26180"/>
    </source>
</evidence>